<evidence type="ECO:0000313" key="2">
    <source>
        <dbReference type="Proteomes" id="UP000728185"/>
    </source>
</evidence>
<gene>
    <name evidence="1" type="ORF">FBUS_02499</name>
</gene>
<organism evidence="1 2">
    <name type="scientific">Fasciolopsis buskii</name>
    <dbReference type="NCBI Taxonomy" id="27845"/>
    <lineage>
        <taxon>Eukaryota</taxon>
        <taxon>Metazoa</taxon>
        <taxon>Spiralia</taxon>
        <taxon>Lophotrochozoa</taxon>
        <taxon>Platyhelminthes</taxon>
        <taxon>Trematoda</taxon>
        <taxon>Digenea</taxon>
        <taxon>Plagiorchiida</taxon>
        <taxon>Echinostomata</taxon>
        <taxon>Echinostomatoidea</taxon>
        <taxon>Fasciolidae</taxon>
        <taxon>Fasciolopsis</taxon>
    </lineage>
</organism>
<comment type="caution">
    <text evidence="1">The sequence shown here is derived from an EMBL/GenBank/DDBJ whole genome shotgun (WGS) entry which is preliminary data.</text>
</comment>
<protein>
    <submittedName>
        <fullName evidence="1">Uncharacterized protein</fullName>
    </submittedName>
</protein>
<dbReference type="EMBL" id="LUCM01002934">
    <property type="protein sequence ID" value="KAA0196579.1"/>
    <property type="molecule type" value="Genomic_DNA"/>
</dbReference>
<accession>A0A8E0RYS7</accession>
<dbReference type="AlphaFoldDB" id="A0A8E0RYS7"/>
<proteinExistence type="predicted"/>
<dbReference type="Proteomes" id="UP000728185">
    <property type="component" value="Unassembled WGS sequence"/>
</dbReference>
<dbReference type="OrthoDB" id="10252328at2759"/>
<dbReference type="Gene3D" id="3.30.200.20">
    <property type="entry name" value="Phosphorylase Kinase, domain 1"/>
    <property type="match status" value="1"/>
</dbReference>
<name>A0A8E0RYS7_9TREM</name>
<reference evidence="1" key="1">
    <citation type="submission" date="2019-05" db="EMBL/GenBank/DDBJ databases">
        <title>Annotation for the trematode Fasciolopsis buski.</title>
        <authorList>
            <person name="Choi Y.-J."/>
        </authorList>
    </citation>
    <scope>NUCLEOTIDE SEQUENCE</scope>
    <source>
        <strain evidence="1">HT</strain>
        <tissue evidence="1">Whole worm</tissue>
    </source>
</reference>
<sequence>MEFLGHLSATQSDFPRVYGVTVREYLHWLTMNPPREDLATTQNSLQRTVDHARLYCPYHTNVAFQAPDLHFEDMTSSVRFQAHSINLSRFLGRGAFGSVFAGTLTVPYNNGSTVGQGVSTIR</sequence>
<keyword evidence="2" id="KW-1185">Reference proteome</keyword>
<evidence type="ECO:0000313" key="1">
    <source>
        <dbReference type="EMBL" id="KAA0196579.1"/>
    </source>
</evidence>